<dbReference type="AlphaFoldDB" id="A0A2T4A4D9"/>
<dbReference type="SUPFAM" id="SSF53067">
    <property type="entry name" value="Actin-like ATPase domain"/>
    <property type="match status" value="2"/>
</dbReference>
<dbReference type="PANTHER" id="PTHR14187">
    <property type="entry name" value="ALPHA KINASE/ELONGATION FACTOR 2 KINASE"/>
    <property type="match status" value="1"/>
</dbReference>
<reference evidence="3 4" key="1">
    <citation type="submission" date="2016-07" db="EMBL/GenBank/DDBJ databases">
        <title>Multiple horizontal gene transfer events from other fungi enriched the ability of initially mycotrophic Trichoderma (Ascomycota) to feed on dead plant biomass.</title>
        <authorList>
            <consortium name="DOE Joint Genome Institute"/>
            <person name="Aerts A."/>
            <person name="Atanasova L."/>
            <person name="Chenthamara K."/>
            <person name="Zhang J."/>
            <person name="Grujic M."/>
            <person name="Henrissat B."/>
            <person name="Kuo A."/>
            <person name="Salamov A."/>
            <person name="Lipzen A."/>
            <person name="Labutti K."/>
            <person name="Barry K."/>
            <person name="Miao Y."/>
            <person name="Rahimi M.J."/>
            <person name="Shen Q."/>
            <person name="Grigoriev I.V."/>
            <person name="Kubicek C.P."/>
            <person name="Druzhinina I.S."/>
        </authorList>
    </citation>
    <scope>NUCLEOTIDE SEQUENCE [LARGE SCALE GENOMIC DNA]</scope>
    <source>
        <strain evidence="3 4">CBS 226.95</strain>
    </source>
</reference>
<evidence type="ECO:0000256" key="2">
    <source>
        <dbReference type="ARBA" id="ARBA00022840"/>
    </source>
</evidence>
<dbReference type="RefSeq" id="XP_024771612.1">
    <property type="nucleotide sequence ID" value="XM_024917674.1"/>
</dbReference>
<dbReference type="GeneID" id="36626243"/>
<accession>A0A2T4A4D9</accession>
<dbReference type="EMBL" id="KZ679685">
    <property type="protein sequence ID" value="PTB51935.1"/>
    <property type="molecule type" value="Genomic_DNA"/>
</dbReference>
<dbReference type="InterPro" id="IPR013126">
    <property type="entry name" value="Hsp_70_fam"/>
</dbReference>
<evidence type="ECO:0000313" key="3">
    <source>
        <dbReference type="EMBL" id="PTB51935.1"/>
    </source>
</evidence>
<dbReference type="Pfam" id="PF00012">
    <property type="entry name" value="HSP70"/>
    <property type="match status" value="1"/>
</dbReference>
<dbReference type="Gene3D" id="3.30.420.40">
    <property type="match status" value="2"/>
</dbReference>
<gene>
    <name evidence="3" type="ORF">M431DRAFT_498219</name>
</gene>
<dbReference type="GO" id="GO:0005524">
    <property type="term" value="F:ATP binding"/>
    <property type="evidence" value="ECO:0007669"/>
    <property type="project" value="UniProtKB-KW"/>
</dbReference>
<name>A0A2T4A4D9_TRIHA</name>
<evidence type="ECO:0000313" key="4">
    <source>
        <dbReference type="Proteomes" id="UP000241690"/>
    </source>
</evidence>
<dbReference type="Proteomes" id="UP000241690">
    <property type="component" value="Unassembled WGS sequence"/>
</dbReference>
<evidence type="ECO:0000256" key="1">
    <source>
        <dbReference type="ARBA" id="ARBA00022741"/>
    </source>
</evidence>
<dbReference type="GO" id="GO:0140662">
    <property type="term" value="F:ATP-dependent protein folding chaperone"/>
    <property type="evidence" value="ECO:0007669"/>
    <property type="project" value="InterPro"/>
</dbReference>
<keyword evidence="1" id="KW-0547">Nucleotide-binding</keyword>
<keyword evidence="4" id="KW-1185">Reference proteome</keyword>
<dbReference type="PRINTS" id="PR00301">
    <property type="entry name" value="HEATSHOCK70"/>
</dbReference>
<dbReference type="CDD" id="cd10170">
    <property type="entry name" value="ASKHA_NBD_HSP70"/>
    <property type="match status" value="1"/>
</dbReference>
<dbReference type="STRING" id="983964.A0A2T4A4D9"/>
<proteinExistence type="predicted"/>
<sequence>MAIITPRTKLLVGIDYGTTYSGICFALSNASDFKDINTWTKYPGAASHSAEHTIKTPTRVAFPEENDDLDRTAWGYEVEAGMKSYSWTKLLLDDTLPSEFDATDTYSTINPEIMRLPNNMSAKDVAREYLTGMRKMFDKNINQFIGAHKLDDLPMEFWITVPASWNEKAKLLTKSAAMEAGFGRREIDSIKLIPEPEAAAHMALKTSIHRFEGFVKPKTGVLVCDCGGGTVDITTYEIERTEPTLTLREIVVGAAGKCGGTYVDRNLLKLLSERFGEAFTSLPPEEIGPGSNFMDSFESKKKDFKLKNLATRRDARVQLFMPRLKKTPDLERYYERRSHSVLLSKADFQTIFDPVVDKMIKLLEDQINQIKKMDERPIETIILVGGFGSSPYLNERLTDWCEPRGIRLTVPATGAWSAVVCGAVLRGLEGSIVREKKCRKHYGHALAKGTLIDSKTEINSEFVNSYRGPIIKSGEHFLYSCGLDAAPGTIDDNRVETIGRILYTLHDMDWSQVPNVKRLIEENGETCTEIPLVLNIRLDDEVGHLVFRILCNGREAGKARLDLDY</sequence>
<dbReference type="PANTHER" id="PTHR14187:SF81">
    <property type="entry name" value="HSP70 FAMILY PROTEIN (AFU_ORTHOLOGUE AFUA_4G14040)"/>
    <property type="match status" value="1"/>
</dbReference>
<keyword evidence="2" id="KW-0067">ATP-binding</keyword>
<evidence type="ECO:0008006" key="5">
    <source>
        <dbReference type="Google" id="ProtNLM"/>
    </source>
</evidence>
<dbReference type="InterPro" id="IPR043129">
    <property type="entry name" value="ATPase_NBD"/>
</dbReference>
<organism evidence="3 4">
    <name type="scientific">Trichoderma harzianum CBS 226.95</name>
    <dbReference type="NCBI Taxonomy" id="983964"/>
    <lineage>
        <taxon>Eukaryota</taxon>
        <taxon>Fungi</taxon>
        <taxon>Dikarya</taxon>
        <taxon>Ascomycota</taxon>
        <taxon>Pezizomycotina</taxon>
        <taxon>Sordariomycetes</taxon>
        <taxon>Hypocreomycetidae</taxon>
        <taxon>Hypocreales</taxon>
        <taxon>Hypocreaceae</taxon>
        <taxon>Trichoderma</taxon>
    </lineage>
</organism>
<protein>
    <recommendedName>
        <fullName evidence="5">Actin-like ATPase domain-containing protein</fullName>
    </recommendedName>
</protein>